<dbReference type="Ensembl" id="ENSSMRT00000030998.1">
    <property type="protein sequence ID" value="ENSSMRP00000026519.1"/>
    <property type="gene ID" value="ENSSMRG00000020490.1"/>
</dbReference>
<keyword evidence="1 4" id="KW-0808">Transferase</keyword>
<dbReference type="Gene3D" id="3.40.50.300">
    <property type="entry name" value="P-loop containing nucleotide triphosphate hydrolases"/>
    <property type="match status" value="1"/>
</dbReference>
<dbReference type="Pfam" id="PF00406">
    <property type="entry name" value="ADK"/>
    <property type="match status" value="1"/>
</dbReference>
<evidence type="ECO:0000256" key="1">
    <source>
        <dbReference type="ARBA" id="ARBA00022679"/>
    </source>
</evidence>
<protein>
    <recommendedName>
        <fullName evidence="7">Nucleoside-diphosphate kinase</fullName>
    </recommendedName>
</protein>
<dbReference type="InterPro" id="IPR027417">
    <property type="entry name" value="P-loop_NTPase"/>
</dbReference>
<keyword evidence="2" id="KW-0547">Nucleotide-binding</keyword>
<keyword evidence="3 4" id="KW-0418">Kinase</keyword>
<keyword evidence="6" id="KW-1185">Reference proteome</keyword>
<dbReference type="CDD" id="cd01428">
    <property type="entry name" value="ADK"/>
    <property type="match status" value="1"/>
</dbReference>
<dbReference type="InterPro" id="IPR000850">
    <property type="entry name" value="Adenylat/UMP-CMP_kin"/>
</dbReference>
<dbReference type="GO" id="GO:0006139">
    <property type="term" value="P:nucleobase-containing compound metabolic process"/>
    <property type="evidence" value="ECO:0007669"/>
    <property type="project" value="InterPro"/>
</dbReference>
<name>A0A8D0E553_SALMN</name>
<proteinExistence type="inferred from homology"/>
<evidence type="ECO:0000256" key="3">
    <source>
        <dbReference type="ARBA" id="ARBA00022777"/>
    </source>
</evidence>
<dbReference type="SUPFAM" id="SSF52540">
    <property type="entry name" value="P-loop containing nucleoside triphosphate hydrolases"/>
    <property type="match status" value="1"/>
</dbReference>
<evidence type="ECO:0000256" key="4">
    <source>
        <dbReference type="RuleBase" id="RU003330"/>
    </source>
</evidence>
<sequence length="229" mass="25263">MHFGIAFSTPAHCYLQLAVSRPRSDAPFTPRVLLLGPPGSGKGLQAALLAQKYGLVHVHLVDLLKEKVAANTVIGDLIKPCFESGFPVSDSIVLRVLTDRLAQQDCRSYGWVLHGFPRDVDQAELLRHTGFEPNRVFFLHLPTEVSMQRISMAGQQCPDLPSLSPPTCLKGPLSWSPQGHLAPCSSLQPPGPVAHFHQRLFRHLNELHQGQISIHVQFCCQNPGQIHTL</sequence>
<dbReference type="PRINTS" id="PR00094">
    <property type="entry name" value="ADENYLTKNASE"/>
</dbReference>
<dbReference type="GO" id="GO:0019205">
    <property type="term" value="F:nucleobase-containing compound kinase activity"/>
    <property type="evidence" value="ECO:0007669"/>
    <property type="project" value="InterPro"/>
</dbReference>
<dbReference type="AlphaFoldDB" id="A0A8D0E553"/>
<evidence type="ECO:0000313" key="6">
    <source>
        <dbReference type="Proteomes" id="UP000694421"/>
    </source>
</evidence>
<evidence type="ECO:0000313" key="5">
    <source>
        <dbReference type="Ensembl" id="ENSSMRP00000026519.1"/>
    </source>
</evidence>
<dbReference type="GeneTree" id="ENSGT00940000161613"/>
<comment type="similarity">
    <text evidence="4">Belongs to the adenylate kinase family.</text>
</comment>
<reference evidence="5" key="2">
    <citation type="submission" date="2025-09" db="UniProtKB">
        <authorList>
            <consortium name="Ensembl"/>
        </authorList>
    </citation>
    <scope>IDENTIFICATION</scope>
</reference>
<evidence type="ECO:0008006" key="7">
    <source>
        <dbReference type="Google" id="ProtNLM"/>
    </source>
</evidence>
<dbReference type="Proteomes" id="UP000694421">
    <property type="component" value="Unplaced"/>
</dbReference>
<dbReference type="GO" id="GO:0005524">
    <property type="term" value="F:ATP binding"/>
    <property type="evidence" value="ECO:0007669"/>
    <property type="project" value="InterPro"/>
</dbReference>
<accession>A0A8D0E553</accession>
<dbReference type="PANTHER" id="PTHR23359">
    <property type="entry name" value="NUCLEOTIDE KINASE"/>
    <property type="match status" value="1"/>
</dbReference>
<organism evidence="5 6">
    <name type="scientific">Salvator merianae</name>
    <name type="common">Argentine black and white tegu</name>
    <name type="synonym">Tupinambis merianae</name>
    <dbReference type="NCBI Taxonomy" id="96440"/>
    <lineage>
        <taxon>Eukaryota</taxon>
        <taxon>Metazoa</taxon>
        <taxon>Chordata</taxon>
        <taxon>Craniata</taxon>
        <taxon>Vertebrata</taxon>
        <taxon>Euteleostomi</taxon>
        <taxon>Lepidosauria</taxon>
        <taxon>Squamata</taxon>
        <taxon>Bifurcata</taxon>
        <taxon>Unidentata</taxon>
        <taxon>Episquamata</taxon>
        <taxon>Laterata</taxon>
        <taxon>Teiioidea</taxon>
        <taxon>Teiidae</taxon>
        <taxon>Salvator</taxon>
    </lineage>
</organism>
<evidence type="ECO:0000256" key="2">
    <source>
        <dbReference type="ARBA" id="ARBA00022741"/>
    </source>
</evidence>
<reference evidence="5" key="1">
    <citation type="submission" date="2025-08" db="UniProtKB">
        <authorList>
            <consortium name="Ensembl"/>
        </authorList>
    </citation>
    <scope>IDENTIFICATION</scope>
</reference>